<organism evidence="1 2">
    <name type="scientific">Paragonimus skrjabini miyazakii</name>
    <dbReference type="NCBI Taxonomy" id="59628"/>
    <lineage>
        <taxon>Eukaryota</taxon>
        <taxon>Metazoa</taxon>
        <taxon>Spiralia</taxon>
        <taxon>Lophotrochozoa</taxon>
        <taxon>Platyhelminthes</taxon>
        <taxon>Trematoda</taxon>
        <taxon>Digenea</taxon>
        <taxon>Plagiorchiida</taxon>
        <taxon>Troglotremata</taxon>
        <taxon>Troglotrematidae</taxon>
        <taxon>Paragonimus</taxon>
    </lineage>
</organism>
<dbReference type="Proteomes" id="UP000822476">
    <property type="component" value="Unassembled WGS sequence"/>
</dbReference>
<protein>
    <submittedName>
        <fullName evidence="1">Uncharacterized protein</fullName>
    </submittedName>
</protein>
<sequence length="29" mass="3489">MCISIKCEFTIFRKIICSFQSMRIINCFI</sequence>
<evidence type="ECO:0000313" key="2">
    <source>
        <dbReference type="Proteomes" id="UP000822476"/>
    </source>
</evidence>
<reference evidence="1" key="1">
    <citation type="submission" date="2019-07" db="EMBL/GenBank/DDBJ databases">
        <title>Annotation for the trematode Paragonimus miyazaki's.</title>
        <authorList>
            <person name="Choi Y.-J."/>
        </authorList>
    </citation>
    <scope>NUCLEOTIDE SEQUENCE</scope>
    <source>
        <strain evidence="1">Japan</strain>
    </source>
</reference>
<keyword evidence="2" id="KW-1185">Reference proteome</keyword>
<gene>
    <name evidence="1" type="ORF">EG68_02659</name>
</gene>
<dbReference type="EMBL" id="JTDE01000939">
    <property type="protein sequence ID" value="KAF7259994.1"/>
    <property type="molecule type" value="Genomic_DNA"/>
</dbReference>
<name>A0A8S9YZK5_9TREM</name>
<proteinExistence type="predicted"/>
<accession>A0A8S9YZK5</accession>
<dbReference type="AlphaFoldDB" id="A0A8S9YZK5"/>
<evidence type="ECO:0000313" key="1">
    <source>
        <dbReference type="EMBL" id="KAF7259994.1"/>
    </source>
</evidence>
<comment type="caution">
    <text evidence="1">The sequence shown here is derived from an EMBL/GenBank/DDBJ whole genome shotgun (WGS) entry which is preliminary data.</text>
</comment>